<evidence type="ECO:0000313" key="1">
    <source>
        <dbReference type="EMBL" id="CQI88917.1"/>
    </source>
</evidence>
<gene>
    <name evidence="1" type="ORF">ERS008555_01268</name>
</gene>
<dbReference type="EMBL" id="CTKE01000005">
    <property type="protein sequence ID" value="CQI88917.1"/>
    <property type="molecule type" value="Genomic_DNA"/>
</dbReference>
<dbReference type="OrthoDB" id="9890760at2"/>
<protein>
    <submittedName>
        <fullName evidence="1">Uncharacterized protein</fullName>
    </submittedName>
</protein>
<dbReference type="RefSeq" id="WP_049617134.1">
    <property type="nucleotide sequence ID" value="NZ_CQCB01000017.1"/>
</dbReference>
<organism evidence="1 2">
    <name type="scientific">Yersinia rohdei</name>
    <dbReference type="NCBI Taxonomy" id="29485"/>
    <lineage>
        <taxon>Bacteria</taxon>
        <taxon>Pseudomonadati</taxon>
        <taxon>Pseudomonadota</taxon>
        <taxon>Gammaproteobacteria</taxon>
        <taxon>Enterobacterales</taxon>
        <taxon>Yersiniaceae</taxon>
        <taxon>Yersinia</taxon>
    </lineage>
</organism>
<proteinExistence type="predicted"/>
<name>A0A0U1HQV6_YERRO</name>
<dbReference type="AlphaFoldDB" id="A0A0U1HQV6"/>
<sequence>MSRIISYWQVDVFPRDMVCSGVDSIKGYQQDPDPEFNNGFLIIRDKSGDNLKALNANDIAGFNITPIYADEK</sequence>
<evidence type="ECO:0000313" key="2">
    <source>
        <dbReference type="Proteomes" id="UP000042054"/>
    </source>
</evidence>
<dbReference type="Proteomes" id="UP000042054">
    <property type="component" value="Unassembled WGS sequence"/>
</dbReference>
<accession>A0A0U1HQV6</accession>
<reference evidence="2" key="1">
    <citation type="submission" date="2015-03" db="EMBL/GenBank/DDBJ databases">
        <authorList>
            <consortium name="Pathogen Informatics"/>
            <person name="Murphy D."/>
        </authorList>
    </citation>
    <scope>NUCLEOTIDE SEQUENCE [LARGE SCALE GENOMIC DNA]</scope>
    <source>
        <strain evidence="2">68/02</strain>
    </source>
</reference>